<feature type="transmembrane region" description="Helical" evidence="1">
    <location>
        <begin position="471"/>
        <end position="492"/>
    </location>
</feature>
<dbReference type="KEGG" id="ffu:CLAFUR5_10615"/>
<dbReference type="EMBL" id="CP090169">
    <property type="protein sequence ID" value="UJO19549.1"/>
    <property type="molecule type" value="Genomic_DNA"/>
</dbReference>
<keyword evidence="1" id="KW-1133">Transmembrane helix</keyword>
<organism evidence="3 4">
    <name type="scientific">Passalora fulva</name>
    <name type="common">Tomato leaf mold</name>
    <name type="synonym">Cladosporium fulvum</name>
    <dbReference type="NCBI Taxonomy" id="5499"/>
    <lineage>
        <taxon>Eukaryota</taxon>
        <taxon>Fungi</taxon>
        <taxon>Dikarya</taxon>
        <taxon>Ascomycota</taxon>
        <taxon>Pezizomycotina</taxon>
        <taxon>Dothideomycetes</taxon>
        <taxon>Dothideomycetidae</taxon>
        <taxon>Mycosphaerellales</taxon>
        <taxon>Mycosphaerellaceae</taxon>
        <taxon>Fulvia</taxon>
    </lineage>
</organism>
<keyword evidence="4" id="KW-1185">Reference proteome</keyword>
<evidence type="ECO:0000313" key="3">
    <source>
        <dbReference type="EMBL" id="UJO19549.1"/>
    </source>
</evidence>
<feature type="signal peptide" evidence="2">
    <location>
        <begin position="1"/>
        <end position="22"/>
    </location>
</feature>
<keyword evidence="1" id="KW-0812">Transmembrane</keyword>
<dbReference type="RefSeq" id="XP_047763915.1">
    <property type="nucleotide sequence ID" value="XM_047909763.1"/>
</dbReference>
<sequence length="577" mass="61436">MAGFWISSLSAILVIHARNARAYVEMSWNTSYYFGPDGPWQAVTLGVQNNRTSQLHTVNLLPAENSLRYTQIPTPDVCALPNATEYCGIGGTMDFPNVFTNTSLWTSNDEYFTSGVVANVMLNSGTMRANDVAVAPVTNRTNSHTRYPTGDVPGLEIGFFYAGASPSSADCSIDGCSFAQGLEDSNQISSTSYGLHVGSASLEYAGSLILGGYDRSRIAGPSIAAIAGSVNSYGALDPNSFRLQDIIIGVESGASPFAFTNKTGLLHGSDSSTAQPLPVILEPSSAYIGLPQDAVTNIAAELPVTHDETTGYYLWNTADPSYSDIVMSTSYLGFVFRTTTTSGQNTNVNIKVPFPLLNLTLEPRASGLESSVPYLPIVVRERTSYEFYNFGRAFLQAAFLFEDSSDNTTILAQAPGPNINGSDIRDYDPSSSLDIPSDPSIFTSSWAGIWTPLPSTSSPSASSGLSSGAKAGIATGTIAGVALLVVIAFFILQRRRRSSGKPAMFASKEGKPQSRWSWRGVGRHRQIVTPPVELHGTSSGAERVEIDGRELYDVKIETPSLVSPLTPGAGGGGYHAR</sequence>
<dbReference type="PANTHER" id="PTHR16861:SF4">
    <property type="entry name" value="SH3 DOMAIN PROTEIN (AFU_ORTHOLOGUE AFUA_1G13610)"/>
    <property type="match status" value="1"/>
</dbReference>
<dbReference type="Gene3D" id="2.40.70.10">
    <property type="entry name" value="Acid Proteases"/>
    <property type="match status" value="1"/>
</dbReference>
<dbReference type="PANTHER" id="PTHR16861">
    <property type="entry name" value="GLYCOPROTEIN 38"/>
    <property type="match status" value="1"/>
</dbReference>
<dbReference type="SUPFAM" id="SSF50630">
    <property type="entry name" value="Acid proteases"/>
    <property type="match status" value="1"/>
</dbReference>
<dbReference type="Proteomes" id="UP000756132">
    <property type="component" value="Chromosome 7"/>
</dbReference>
<keyword evidence="2" id="KW-0732">Signal</keyword>
<accession>A0A9Q8PBQ0</accession>
<dbReference type="GeneID" id="71990493"/>
<evidence type="ECO:0000313" key="4">
    <source>
        <dbReference type="Proteomes" id="UP000756132"/>
    </source>
</evidence>
<name>A0A9Q8PBQ0_PASFU</name>
<protein>
    <recommendedName>
        <fullName evidence="5">Peptidase A1 domain-containing protein</fullName>
    </recommendedName>
</protein>
<reference evidence="3" key="2">
    <citation type="journal article" date="2022" name="Microb. Genom.">
        <title>A chromosome-scale genome assembly of the tomato pathogen Cladosporium fulvum reveals a compartmentalized genome architecture and the presence of a dispensable chromosome.</title>
        <authorList>
            <person name="Zaccaron A.Z."/>
            <person name="Chen L.H."/>
            <person name="Samaras A."/>
            <person name="Stergiopoulos I."/>
        </authorList>
    </citation>
    <scope>NUCLEOTIDE SEQUENCE</scope>
    <source>
        <strain evidence="3">Race5_Kim</strain>
    </source>
</reference>
<gene>
    <name evidence="3" type="ORF">CLAFUR5_10615</name>
</gene>
<dbReference type="AlphaFoldDB" id="A0A9Q8PBQ0"/>
<keyword evidence="1" id="KW-0472">Membrane</keyword>
<dbReference type="InterPro" id="IPR021109">
    <property type="entry name" value="Peptidase_aspartic_dom_sf"/>
</dbReference>
<proteinExistence type="predicted"/>
<feature type="chain" id="PRO_5040313193" description="Peptidase A1 domain-containing protein" evidence="2">
    <location>
        <begin position="23"/>
        <end position="577"/>
    </location>
</feature>
<reference evidence="3" key="1">
    <citation type="submission" date="2021-12" db="EMBL/GenBank/DDBJ databases">
        <authorList>
            <person name="Zaccaron A."/>
            <person name="Stergiopoulos I."/>
        </authorList>
    </citation>
    <scope>NUCLEOTIDE SEQUENCE</scope>
    <source>
        <strain evidence="3">Race5_Kim</strain>
    </source>
</reference>
<evidence type="ECO:0008006" key="5">
    <source>
        <dbReference type="Google" id="ProtNLM"/>
    </source>
</evidence>
<evidence type="ECO:0000256" key="1">
    <source>
        <dbReference type="SAM" id="Phobius"/>
    </source>
</evidence>
<evidence type="ECO:0000256" key="2">
    <source>
        <dbReference type="SAM" id="SignalP"/>
    </source>
</evidence>
<dbReference type="OMA" id="ERGPFYE"/>
<dbReference type="OrthoDB" id="4074350at2759"/>